<dbReference type="STRING" id="697303.Thewi_2130"/>
<name>G2MTU7_9THEO</name>
<feature type="transmembrane region" description="Helical" evidence="1">
    <location>
        <begin position="145"/>
        <end position="164"/>
    </location>
</feature>
<feature type="transmembrane region" description="Helical" evidence="1">
    <location>
        <begin position="253"/>
        <end position="272"/>
    </location>
</feature>
<dbReference type="GO" id="GO:0009401">
    <property type="term" value="P:phosphoenolpyruvate-dependent sugar phosphotransferase system"/>
    <property type="evidence" value="ECO:0007669"/>
    <property type="project" value="InterPro"/>
</dbReference>
<proteinExistence type="predicted"/>
<dbReference type="eggNOG" id="COG3716">
    <property type="taxonomic scope" value="Bacteria"/>
</dbReference>
<accession>G2MTU7</accession>
<dbReference type="HOGENOM" id="CLU_060742_0_1_9"/>
<feature type="transmembrane region" description="Helical" evidence="1">
    <location>
        <begin position="185"/>
        <end position="205"/>
    </location>
</feature>
<evidence type="ECO:0000313" key="3">
    <source>
        <dbReference type="Proteomes" id="UP000008276"/>
    </source>
</evidence>
<dbReference type="KEGG" id="twi:Thewi_2130"/>
<feature type="transmembrane region" description="Helical" evidence="1">
    <location>
        <begin position="119"/>
        <end position="139"/>
    </location>
</feature>
<dbReference type="GO" id="GO:0005886">
    <property type="term" value="C:plasma membrane"/>
    <property type="evidence" value="ECO:0007669"/>
    <property type="project" value="TreeGrafter"/>
</dbReference>
<keyword evidence="1" id="KW-0472">Membrane</keyword>
<evidence type="ECO:0000313" key="2">
    <source>
        <dbReference type="EMBL" id="AEM79482.1"/>
    </source>
</evidence>
<dbReference type="Pfam" id="PF03613">
    <property type="entry name" value="EIID-AGA"/>
    <property type="match status" value="1"/>
</dbReference>
<gene>
    <name evidence="2" type="ORF">Thewi_2130</name>
</gene>
<dbReference type="PANTHER" id="PTHR32502">
    <property type="entry name" value="N-ACETYLGALACTOSAMINE PERMEASE II COMPONENT-RELATED"/>
    <property type="match status" value="1"/>
</dbReference>
<keyword evidence="3" id="KW-1185">Reference proteome</keyword>
<keyword evidence="1" id="KW-0812">Transmembrane</keyword>
<dbReference type="InterPro" id="IPR004704">
    <property type="entry name" value="PTS_IID_man"/>
</dbReference>
<keyword evidence="1" id="KW-1133">Transmembrane helix</keyword>
<dbReference type="PROSITE" id="PS51108">
    <property type="entry name" value="PTS_EIID"/>
    <property type="match status" value="1"/>
</dbReference>
<feature type="transmembrane region" description="Helical" evidence="1">
    <location>
        <begin position="225"/>
        <end position="246"/>
    </location>
</feature>
<evidence type="ECO:0000256" key="1">
    <source>
        <dbReference type="SAM" id="Phobius"/>
    </source>
</evidence>
<dbReference type="PANTHER" id="PTHR32502:SF23">
    <property type="entry name" value="TRANSPORT PROTEIN, PTS SYSTEM"/>
    <property type="match status" value="1"/>
</dbReference>
<dbReference type="InterPro" id="IPR050303">
    <property type="entry name" value="GatZ_KbaZ_carbometab"/>
</dbReference>
<protein>
    <submittedName>
        <fullName evidence="2">PTS system mannose/fructose/sorbose family IID component</fullName>
    </submittedName>
</protein>
<dbReference type="AlphaFoldDB" id="G2MTU7"/>
<dbReference type="RefSeq" id="WP_014063411.1">
    <property type="nucleotide sequence ID" value="NC_015958.1"/>
</dbReference>
<dbReference type="Proteomes" id="UP000008276">
    <property type="component" value="Chromosome"/>
</dbReference>
<sequence>MSNSANVKKLEKKDLIAGWWRWLFFNLSSMSFERLESFGFCHSMIPIIKKLYDKKEDQIAALKRHSAFYNTEPQIGSIVNGIVAGLEEAKANGEDVDEETIQSVKVGLMGPLAGIGDSLIPGMLIPILLSIGMGLASGGSVLGPIFYIVTYNLIIVLGTYYLYMKGYSLGLDSVKILIGEQAKRITESFIVLGMIVIGGIAASYVNLSTKLVYKSGNVNIEFQKLLDNIFPHLLPFLLVIITWYLMSRKNVSALKMMIILLITAIVGVLLGIF</sequence>
<dbReference type="EMBL" id="CP002991">
    <property type="protein sequence ID" value="AEM79482.1"/>
    <property type="molecule type" value="Genomic_DNA"/>
</dbReference>
<organism evidence="2 3">
    <name type="scientific">Thermoanaerobacter wiegelii Rt8.B1</name>
    <dbReference type="NCBI Taxonomy" id="697303"/>
    <lineage>
        <taxon>Bacteria</taxon>
        <taxon>Bacillati</taxon>
        <taxon>Bacillota</taxon>
        <taxon>Clostridia</taxon>
        <taxon>Thermoanaerobacterales</taxon>
        <taxon>Thermoanaerobacteraceae</taxon>
        <taxon>Thermoanaerobacter</taxon>
    </lineage>
</organism>
<reference evidence="2 3" key="1">
    <citation type="submission" date="2011-08" db="EMBL/GenBank/DDBJ databases">
        <title>Complete sequence of Thermoanaerobacter wiegelii Rt8.B1.</title>
        <authorList>
            <consortium name="US DOE Joint Genome Institute"/>
            <person name="Lucas S."/>
            <person name="Han J."/>
            <person name="Lapidus A."/>
            <person name="Cheng J.-F."/>
            <person name="Goodwin L."/>
            <person name="Pitluck S."/>
            <person name="Peters L."/>
            <person name="Mikhailova N."/>
            <person name="Zeytun A."/>
            <person name="Daligault H."/>
            <person name="Detter J.C."/>
            <person name="Han C."/>
            <person name="Tapia R."/>
            <person name="Land M."/>
            <person name="Hauser L."/>
            <person name="Kyrpides N."/>
            <person name="Ivanova N."/>
            <person name="Pagani I."/>
            <person name="Hemme C."/>
            <person name="Woyke T."/>
        </authorList>
    </citation>
    <scope>NUCLEOTIDE SEQUENCE [LARGE SCALE GENOMIC DNA]</scope>
    <source>
        <strain evidence="2 3">Rt8.B1</strain>
    </source>
</reference>